<reference evidence="2" key="1">
    <citation type="submission" date="2020-10" db="EMBL/GenBank/DDBJ databases">
        <title>Paenihalocynthiibacter styelae gen. nov., sp. nov., isolated from stalked sea squirt Styela clava.</title>
        <authorList>
            <person name="Kim Y.-O."/>
            <person name="Yoon J.-H."/>
        </authorList>
    </citation>
    <scope>NUCLEOTIDE SEQUENCE</scope>
    <source>
        <strain evidence="2">MYP1-1</strain>
    </source>
</reference>
<proteinExistence type="predicted"/>
<keyword evidence="3" id="KW-1185">Reference proteome</keyword>
<evidence type="ECO:0000313" key="2">
    <source>
        <dbReference type="EMBL" id="MBI1493260.1"/>
    </source>
</evidence>
<dbReference type="AlphaFoldDB" id="A0A8J7J4P5"/>
<accession>A0A8J7J4P5</accession>
<feature type="transmembrane region" description="Helical" evidence="1">
    <location>
        <begin position="395"/>
        <end position="416"/>
    </location>
</feature>
<organism evidence="2 3">
    <name type="scientific">Halocynthiibacter styelae</name>
    <dbReference type="NCBI Taxonomy" id="2761955"/>
    <lineage>
        <taxon>Bacteria</taxon>
        <taxon>Pseudomonadati</taxon>
        <taxon>Pseudomonadota</taxon>
        <taxon>Alphaproteobacteria</taxon>
        <taxon>Rhodobacterales</taxon>
        <taxon>Paracoccaceae</taxon>
        <taxon>Halocynthiibacter</taxon>
    </lineage>
</organism>
<gene>
    <name evidence="2" type="ORF">H1D41_06410</name>
</gene>
<keyword evidence="1" id="KW-0472">Membrane</keyword>
<dbReference type="EMBL" id="JADCKQ010000004">
    <property type="protein sequence ID" value="MBI1493260.1"/>
    <property type="molecule type" value="Genomic_DNA"/>
</dbReference>
<evidence type="ECO:0000256" key="1">
    <source>
        <dbReference type="SAM" id="Phobius"/>
    </source>
</evidence>
<keyword evidence="1" id="KW-1133">Transmembrane helix</keyword>
<name>A0A8J7J4P5_9RHOB</name>
<dbReference type="RefSeq" id="WP_228848112.1">
    <property type="nucleotide sequence ID" value="NZ_JADCKQ010000004.1"/>
</dbReference>
<sequence>MFQDDFRVSSFYSRASDMADKEAEALSRYSKPLITIDDMRKLIADTSGYGAGVLNGFLQDNIRAIQDEFGDAGLEALCVLCRFRSFMKHATAGVHPKDDSVSSLKSEQMQAAVKMLNQLVNACRSADLANNPDSVAKAVDLLGGRVDLCPDYRDGTYCYDENTPVSEIFFKQRDFYNPLNEDLRAFVQEFGEGGQEALLWLRDNETFLKKVGVQLFNRYGLDGRDTVIDAARWVLAELTVLSRKYELNSYPGLAWDVVASLQFRTSAFSYWVTGEEVSAELSRFAKCYGLSNALELQYRIYRARPWIAPEQDWIDNGYNGDHNGDVPRVSSSELSVAVGVATSTWLAAGHLKDPLLQFEQVETSIRQALYTDVQPMRAEAGIARRAGNHFSGSDVIIFGMMFALCAWFLYLFFGLFS</sequence>
<protein>
    <submittedName>
        <fullName evidence="2">Uncharacterized protein</fullName>
    </submittedName>
</protein>
<comment type="caution">
    <text evidence="2">The sequence shown here is derived from an EMBL/GenBank/DDBJ whole genome shotgun (WGS) entry which is preliminary data.</text>
</comment>
<keyword evidence="1" id="KW-0812">Transmembrane</keyword>
<dbReference type="Proteomes" id="UP000640583">
    <property type="component" value="Unassembled WGS sequence"/>
</dbReference>
<evidence type="ECO:0000313" key="3">
    <source>
        <dbReference type="Proteomes" id="UP000640583"/>
    </source>
</evidence>